<dbReference type="Proteomes" id="UP000474567">
    <property type="component" value="Unassembled WGS sequence"/>
</dbReference>
<comment type="caution">
    <text evidence="1">The sequence shown here is derived from an EMBL/GenBank/DDBJ whole genome shotgun (WGS) entry which is preliminary data.</text>
</comment>
<gene>
    <name evidence="1" type="ORF">FLACOL7796_01812</name>
</gene>
<evidence type="ECO:0008006" key="3">
    <source>
        <dbReference type="Google" id="ProtNLM"/>
    </source>
</evidence>
<evidence type="ECO:0000313" key="1">
    <source>
        <dbReference type="EMBL" id="CAA9197719.1"/>
    </source>
</evidence>
<reference evidence="1 2" key="1">
    <citation type="submission" date="2020-02" db="EMBL/GenBank/DDBJ databases">
        <authorList>
            <person name="Criscuolo A."/>
        </authorList>
    </citation>
    <scope>NUCLEOTIDE SEQUENCE [LARGE SCALE GENOMIC DNA]</scope>
    <source>
        <strain evidence="1">CECT7796</strain>
    </source>
</reference>
<protein>
    <recommendedName>
        <fullName evidence="3">D-isomer specific 2-hydroxyacid dehydrogenase catalytic domain-containing protein</fullName>
    </recommendedName>
</protein>
<keyword evidence="2" id="KW-1185">Reference proteome</keyword>
<proteinExistence type="predicted"/>
<accession>A0ABM8KHJ8</accession>
<name>A0ABM8KHJ8_9FLAO</name>
<evidence type="ECO:0000313" key="2">
    <source>
        <dbReference type="Proteomes" id="UP000474567"/>
    </source>
</evidence>
<sequence length="91" mass="10305">MNLVKETDVLKIFDISSFKKVLKPIKVTNTEKFLDSLIERADLILGCLGRNFSLEDHKHIDLHCEITCNTPFVFSAHVGNGANCWITAEKE</sequence>
<organism evidence="1 2">
    <name type="scientific">Flavobacterium collinsii</name>
    <dbReference type="NCBI Taxonomy" id="1114861"/>
    <lineage>
        <taxon>Bacteria</taxon>
        <taxon>Pseudomonadati</taxon>
        <taxon>Bacteroidota</taxon>
        <taxon>Flavobacteriia</taxon>
        <taxon>Flavobacteriales</taxon>
        <taxon>Flavobacteriaceae</taxon>
        <taxon>Flavobacterium</taxon>
    </lineage>
</organism>
<dbReference type="EMBL" id="CADCST010000077">
    <property type="protein sequence ID" value="CAA9197719.1"/>
    <property type="molecule type" value="Genomic_DNA"/>
</dbReference>